<sequence length="120" mass="13039">MVVCGAICSCVPADILAPKNRASSSSCFRGSRAAWKCSILIDAPPPPPVRARRLSLIPAELAVVRRPFVLLLPPVLSSARRPRPSTVLLNPGSGHSEAYMQKPRRCLFLAPHEVTMFHDS</sequence>
<evidence type="ECO:0000313" key="1">
    <source>
        <dbReference type="EMBL" id="CAG6467352.1"/>
    </source>
</evidence>
<reference evidence="1" key="1">
    <citation type="submission" date="2021-05" db="EMBL/GenBank/DDBJ databases">
        <authorList>
            <person name="Alioto T."/>
            <person name="Alioto T."/>
            <person name="Gomez Garrido J."/>
        </authorList>
    </citation>
    <scope>NUCLEOTIDE SEQUENCE</scope>
</reference>
<name>A0A8D8FCB0_CULPI</name>
<protein>
    <submittedName>
        <fullName evidence="1">(northern house mosquito) hypothetical protein</fullName>
    </submittedName>
</protein>
<accession>A0A8D8FCB0</accession>
<proteinExistence type="predicted"/>
<dbReference type="EMBL" id="HBUE01058199">
    <property type="protein sequence ID" value="CAG6467352.1"/>
    <property type="molecule type" value="Transcribed_RNA"/>
</dbReference>
<dbReference type="AlphaFoldDB" id="A0A8D8FCB0"/>
<organism evidence="1">
    <name type="scientific">Culex pipiens</name>
    <name type="common">House mosquito</name>
    <dbReference type="NCBI Taxonomy" id="7175"/>
    <lineage>
        <taxon>Eukaryota</taxon>
        <taxon>Metazoa</taxon>
        <taxon>Ecdysozoa</taxon>
        <taxon>Arthropoda</taxon>
        <taxon>Hexapoda</taxon>
        <taxon>Insecta</taxon>
        <taxon>Pterygota</taxon>
        <taxon>Neoptera</taxon>
        <taxon>Endopterygota</taxon>
        <taxon>Diptera</taxon>
        <taxon>Nematocera</taxon>
        <taxon>Culicoidea</taxon>
        <taxon>Culicidae</taxon>
        <taxon>Culicinae</taxon>
        <taxon>Culicini</taxon>
        <taxon>Culex</taxon>
        <taxon>Culex</taxon>
    </lineage>
</organism>